<dbReference type="EMBL" id="GBRH01223865">
    <property type="protein sequence ID" value="JAD74030.1"/>
    <property type="molecule type" value="Transcribed_RNA"/>
</dbReference>
<accession>A0A0A9CKV8</accession>
<evidence type="ECO:0000313" key="1">
    <source>
        <dbReference type="EMBL" id="JAD74030.1"/>
    </source>
</evidence>
<protein>
    <submittedName>
        <fullName evidence="1">Uncharacterized protein</fullName>
    </submittedName>
</protein>
<dbReference type="AlphaFoldDB" id="A0A0A9CKV8"/>
<sequence>MSTAYENKQVKWHSTLGRVVDLWNQSKNSVCIKQRTTRHGCCPEKIQ</sequence>
<reference evidence="1" key="2">
    <citation type="journal article" date="2015" name="Data Brief">
        <title>Shoot transcriptome of the giant reed, Arundo donax.</title>
        <authorList>
            <person name="Barrero R.A."/>
            <person name="Guerrero F.D."/>
            <person name="Moolhuijzen P."/>
            <person name="Goolsby J.A."/>
            <person name="Tidwell J."/>
            <person name="Bellgard S.E."/>
            <person name="Bellgard M.I."/>
        </authorList>
    </citation>
    <scope>NUCLEOTIDE SEQUENCE</scope>
    <source>
        <tissue evidence="1">Shoot tissue taken approximately 20 cm above the soil surface</tissue>
    </source>
</reference>
<reference evidence="1" key="1">
    <citation type="submission" date="2014-09" db="EMBL/GenBank/DDBJ databases">
        <authorList>
            <person name="Magalhaes I.L.F."/>
            <person name="Oliveira U."/>
            <person name="Santos F.R."/>
            <person name="Vidigal T.H.D.A."/>
            <person name="Brescovit A.D."/>
            <person name="Santos A.J."/>
        </authorList>
    </citation>
    <scope>NUCLEOTIDE SEQUENCE</scope>
    <source>
        <tissue evidence="1">Shoot tissue taken approximately 20 cm above the soil surface</tissue>
    </source>
</reference>
<name>A0A0A9CKV8_ARUDO</name>
<organism evidence="1">
    <name type="scientific">Arundo donax</name>
    <name type="common">Giant reed</name>
    <name type="synonym">Donax arundinaceus</name>
    <dbReference type="NCBI Taxonomy" id="35708"/>
    <lineage>
        <taxon>Eukaryota</taxon>
        <taxon>Viridiplantae</taxon>
        <taxon>Streptophyta</taxon>
        <taxon>Embryophyta</taxon>
        <taxon>Tracheophyta</taxon>
        <taxon>Spermatophyta</taxon>
        <taxon>Magnoliopsida</taxon>
        <taxon>Liliopsida</taxon>
        <taxon>Poales</taxon>
        <taxon>Poaceae</taxon>
        <taxon>PACMAD clade</taxon>
        <taxon>Arundinoideae</taxon>
        <taxon>Arundineae</taxon>
        <taxon>Arundo</taxon>
    </lineage>
</organism>
<proteinExistence type="predicted"/>